<evidence type="ECO:0000313" key="1">
    <source>
        <dbReference type="EMBL" id="KAE8135078.1"/>
    </source>
</evidence>
<dbReference type="GeneID" id="43635714"/>
<proteinExistence type="predicted"/>
<gene>
    <name evidence="1" type="ORF">BDV38DRAFT_144908</name>
</gene>
<sequence length="136" mass="15644">MRRKSDGTFLWVALVIDELRKDVSTCCTGWSVEASCEKSQSGSRLSRCCCRIVRQVSPVCISKVSDRLQSLLGRQLFKLMQNAMRLTLTYRPTIEQAPLQVYSSAITFYPQESEIKRQFWDDRLPFVKAVTGIRED</sequence>
<evidence type="ECO:0000313" key="2">
    <source>
        <dbReference type="Proteomes" id="UP000325672"/>
    </source>
</evidence>
<dbReference type="Proteomes" id="UP000325672">
    <property type="component" value="Unassembled WGS sequence"/>
</dbReference>
<reference evidence="1 2" key="1">
    <citation type="submission" date="2019-04" db="EMBL/GenBank/DDBJ databases">
        <title>Friends and foes A comparative genomics study of 23 Aspergillus species from section Flavi.</title>
        <authorList>
            <consortium name="DOE Joint Genome Institute"/>
            <person name="Kjaerbolling I."/>
            <person name="Vesth T."/>
            <person name="Frisvad J.C."/>
            <person name="Nybo J.L."/>
            <person name="Theobald S."/>
            <person name="Kildgaard S."/>
            <person name="Isbrandt T."/>
            <person name="Kuo A."/>
            <person name="Sato A."/>
            <person name="Lyhne E.K."/>
            <person name="Kogle M.E."/>
            <person name="Wiebenga A."/>
            <person name="Kun R.S."/>
            <person name="Lubbers R.J."/>
            <person name="Makela M.R."/>
            <person name="Barry K."/>
            <person name="Chovatia M."/>
            <person name="Clum A."/>
            <person name="Daum C."/>
            <person name="Haridas S."/>
            <person name="He G."/>
            <person name="LaButti K."/>
            <person name="Lipzen A."/>
            <person name="Mondo S."/>
            <person name="Riley R."/>
            <person name="Salamov A."/>
            <person name="Simmons B.A."/>
            <person name="Magnuson J.K."/>
            <person name="Henrissat B."/>
            <person name="Mortensen U.H."/>
            <person name="Larsen T.O."/>
            <person name="Devries R.P."/>
            <person name="Grigoriev I.V."/>
            <person name="Machida M."/>
            <person name="Baker S.E."/>
            <person name="Andersen M.R."/>
        </authorList>
    </citation>
    <scope>NUCLEOTIDE SEQUENCE [LARGE SCALE GENOMIC DNA]</scope>
    <source>
        <strain evidence="1 2">CBS 117625</strain>
    </source>
</reference>
<organism evidence="1 2">
    <name type="scientific">Aspergillus pseudotamarii</name>
    <dbReference type="NCBI Taxonomy" id="132259"/>
    <lineage>
        <taxon>Eukaryota</taxon>
        <taxon>Fungi</taxon>
        <taxon>Dikarya</taxon>
        <taxon>Ascomycota</taxon>
        <taxon>Pezizomycotina</taxon>
        <taxon>Eurotiomycetes</taxon>
        <taxon>Eurotiomycetidae</taxon>
        <taxon>Eurotiales</taxon>
        <taxon>Aspergillaceae</taxon>
        <taxon>Aspergillus</taxon>
        <taxon>Aspergillus subgen. Circumdati</taxon>
    </lineage>
</organism>
<keyword evidence="2" id="KW-1185">Reference proteome</keyword>
<dbReference type="EMBL" id="ML743597">
    <property type="protein sequence ID" value="KAE8135078.1"/>
    <property type="molecule type" value="Genomic_DNA"/>
</dbReference>
<dbReference type="AlphaFoldDB" id="A0A5N6SK54"/>
<accession>A0A5N6SK54</accession>
<protein>
    <submittedName>
        <fullName evidence="1">Uncharacterized protein</fullName>
    </submittedName>
</protein>
<dbReference type="OrthoDB" id="674604at2759"/>
<name>A0A5N6SK54_ASPPS</name>
<dbReference type="RefSeq" id="XP_031911141.1">
    <property type="nucleotide sequence ID" value="XM_032051504.1"/>
</dbReference>